<protein>
    <submittedName>
        <fullName evidence="1">4031_t:CDS:1</fullName>
    </submittedName>
</protein>
<comment type="caution">
    <text evidence="1">The sequence shown here is derived from an EMBL/GenBank/DDBJ whole genome shotgun (WGS) entry which is preliminary data.</text>
</comment>
<accession>A0ACA9JXK3</accession>
<dbReference type="Proteomes" id="UP000789525">
    <property type="component" value="Unassembled WGS sequence"/>
</dbReference>
<keyword evidence="2" id="KW-1185">Reference proteome</keyword>
<evidence type="ECO:0000313" key="2">
    <source>
        <dbReference type="Proteomes" id="UP000789525"/>
    </source>
</evidence>
<evidence type="ECO:0000313" key="1">
    <source>
        <dbReference type="EMBL" id="CAG8441289.1"/>
    </source>
</evidence>
<proteinExistence type="predicted"/>
<feature type="non-terminal residue" evidence="1">
    <location>
        <position position="1"/>
    </location>
</feature>
<dbReference type="EMBL" id="CAJVPT010000242">
    <property type="protein sequence ID" value="CAG8441289.1"/>
    <property type="molecule type" value="Genomic_DNA"/>
</dbReference>
<sequence>FPIYLRSNTTQNVLPPPNPPQQQPSQQKAPTRHNFNTYKVVKDLEGCGFTRGQSEAIMRSLEALLNNGSRIRSLMLSKASLENESYLFKAALSDFRTEIQINRKKNMTEMNSEIVEIQREVSHLKQKLQEDIATMKNSVQLDLNTRKVNVREEQKKMEINIHELNNKITIACGDIRTEIEAIKWETTRMALSMFSDSDHSVMTLMCPLKIILFL</sequence>
<name>A0ACA9JXK3_9GLOM</name>
<reference evidence="1" key="1">
    <citation type="submission" date="2021-06" db="EMBL/GenBank/DDBJ databases">
        <authorList>
            <person name="Kallberg Y."/>
            <person name="Tangrot J."/>
            <person name="Rosling A."/>
        </authorList>
    </citation>
    <scope>NUCLEOTIDE SEQUENCE</scope>
    <source>
        <strain evidence="1">CL356</strain>
    </source>
</reference>
<gene>
    <name evidence="1" type="ORF">ACOLOM_LOCUS245</name>
</gene>
<organism evidence="1 2">
    <name type="scientific">Acaulospora colombiana</name>
    <dbReference type="NCBI Taxonomy" id="27376"/>
    <lineage>
        <taxon>Eukaryota</taxon>
        <taxon>Fungi</taxon>
        <taxon>Fungi incertae sedis</taxon>
        <taxon>Mucoromycota</taxon>
        <taxon>Glomeromycotina</taxon>
        <taxon>Glomeromycetes</taxon>
        <taxon>Diversisporales</taxon>
        <taxon>Acaulosporaceae</taxon>
        <taxon>Acaulospora</taxon>
    </lineage>
</organism>